<accession>A0ABS4Z1H7</accession>
<keyword evidence="3" id="KW-1185">Reference proteome</keyword>
<protein>
    <recommendedName>
        <fullName evidence="4">DUF3099 domain-containing protein</fullName>
    </recommendedName>
</protein>
<dbReference type="Pfam" id="PF11298">
    <property type="entry name" value="DUF3099"/>
    <property type="match status" value="1"/>
</dbReference>
<evidence type="ECO:0000313" key="2">
    <source>
        <dbReference type="EMBL" id="MBP2414590.1"/>
    </source>
</evidence>
<feature type="compositionally biased region" description="Basic and acidic residues" evidence="1">
    <location>
        <begin position="136"/>
        <end position="175"/>
    </location>
</feature>
<proteinExistence type="predicted"/>
<organism evidence="2 3">
    <name type="scientific">Arthrobacter stackebrandtii</name>
    <dbReference type="NCBI Taxonomy" id="272161"/>
    <lineage>
        <taxon>Bacteria</taxon>
        <taxon>Bacillati</taxon>
        <taxon>Actinomycetota</taxon>
        <taxon>Actinomycetes</taxon>
        <taxon>Micrococcales</taxon>
        <taxon>Micrococcaceae</taxon>
        <taxon>Arthrobacter</taxon>
    </lineage>
</organism>
<evidence type="ECO:0000256" key="1">
    <source>
        <dbReference type="SAM" id="MobiDB-lite"/>
    </source>
</evidence>
<dbReference type="RefSeq" id="WP_209682644.1">
    <property type="nucleotide sequence ID" value="NZ_JAGIOI010000001.1"/>
</dbReference>
<evidence type="ECO:0000313" key="3">
    <source>
        <dbReference type="Proteomes" id="UP000711614"/>
    </source>
</evidence>
<feature type="region of interest" description="Disordered" evidence="1">
    <location>
        <begin position="113"/>
        <end position="175"/>
    </location>
</feature>
<comment type="caution">
    <text evidence="2">The sequence shown here is derived from an EMBL/GenBank/DDBJ whole genome shotgun (WGS) entry which is preliminary data.</text>
</comment>
<reference evidence="2 3" key="1">
    <citation type="submission" date="2021-03" db="EMBL/GenBank/DDBJ databases">
        <title>Sequencing the genomes of 1000 actinobacteria strains.</title>
        <authorList>
            <person name="Klenk H.-P."/>
        </authorList>
    </citation>
    <scope>NUCLEOTIDE SEQUENCE [LARGE SCALE GENOMIC DNA]</scope>
    <source>
        <strain evidence="2 3">DSM 16005</strain>
    </source>
</reference>
<dbReference type="InterPro" id="IPR021449">
    <property type="entry name" value="DUF3099"/>
</dbReference>
<dbReference type="Proteomes" id="UP000711614">
    <property type="component" value="Unassembled WGS sequence"/>
</dbReference>
<dbReference type="EMBL" id="JAGIOI010000001">
    <property type="protein sequence ID" value="MBP2414590.1"/>
    <property type="molecule type" value="Genomic_DNA"/>
</dbReference>
<evidence type="ECO:0008006" key="4">
    <source>
        <dbReference type="Google" id="ProtNLM"/>
    </source>
</evidence>
<name>A0ABS4Z1H7_9MICC</name>
<gene>
    <name evidence="2" type="ORF">JOF48_003389</name>
</gene>
<feature type="region of interest" description="Disordered" evidence="1">
    <location>
        <begin position="1"/>
        <end position="24"/>
    </location>
</feature>
<sequence>MKDQSATPKFGAGRRSKYRHGASDAPVQSITNATVAHSDDMRHRMVQYSVTMGIRMVCLAAIFVFDGWFKLVPIVGAVVLPWVAVMIANGGADVSHQNDVELLDEAPMYAIGAADVPSDDGGSSPGDILTGEIVPDTDHDEPAAKAPRQDADIPAPEEPRRGQAEHEQEKHHEHL</sequence>